<keyword evidence="4" id="KW-1185">Reference proteome</keyword>
<reference evidence="4" key="1">
    <citation type="journal article" date="2011" name="Stand. Genomic Sci.">
        <title>Genome sequence of the filamentous, gliding Thiothrix nivea neotype strain (JP2(T)).</title>
        <authorList>
            <person name="Lapidus A."/>
            <person name="Nolan M."/>
            <person name="Lucas S."/>
            <person name="Glavina Del Rio T."/>
            <person name="Tice H."/>
            <person name="Cheng J.F."/>
            <person name="Tapia R."/>
            <person name="Han C."/>
            <person name="Goodwin L."/>
            <person name="Pitluck S."/>
            <person name="Liolios K."/>
            <person name="Pagani I."/>
            <person name="Ivanova N."/>
            <person name="Huntemann M."/>
            <person name="Mavromatis K."/>
            <person name="Mikhailova N."/>
            <person name="Pati A."/>
            <person name="Chen A."/>
            <person name="Palaniappan K."/>
            <person name="Land M."/>
            <person name="Brambilla E.M."/>
            <person name="Rohde M."/>
            <person name="Abt B."/>
            <person name="Verbarg S."/>
            <person name="Goker M."/>
            <person name="Bristow J."/>
            <person name="Eisen J.A."/>
            <person name="Markowitz V."/>
            <person name="Hugenholtz P."/>
            <person name="Kyrpides N.C."/>
            <person name="Klenk H.P."/>
            <person name="Woyke T."/>
        </authorList>
    </citation>
    <scope>NUCLEOTIDE SEQUENCE [LARGE SCALE GENOMIC DNA]</scope>
    <source>
        <strain evidence="4">ATCC 35100 / DSM 5205 / JP2</strain>
    </source>
</reference>
<dbReference type="EC" id="2.7.1.59" evidence="3"/>
<protein>
    <submittedName>
        <fullName evidence="3">N-acetylglucosamine kinase</fullName>
        <ecNumber evidence="3">2.7.1.59</ecNumber>
    </submittedName>
</protein>
<feature type="coiled-coil region" evidence="2">
    <location>
        <begin position="209"/>
        <end position="236"/>
    </location>
</feature>
<proteinExistence type="predicted"/>
<keyword evidence="3" id="KW-0808">Transferase</keyword>
<dbReference type="SUPFAM" id="SSF53067">
    <property type="entry name" value="Actin-like ATPase domain"/>
    <property type="match status" value="1"/>
</dbReference>
<dbReference type="AlphaFoldDB" id="A0A656HGS0"/>
<evidence type="ECO:0000313" key="3">
    <source>
        <dbReference type="EMBL" id="EIJ35627.1"/>
    </source>
</evidence>
<organism evidence="3 4">
    <name type="scientific">Thiothrix nivea (strain ATCC 35100 / DSM 5205 / JP2)</name>
    <dbReference type="NCBI Taxonomy" id="870187"/>
    <lineage>
        <taxon>Bacteria</taxon>
        <taxon>Pseudomonadati</taxon>
        <taxon>Pseudomonadota</taxon>
        <taxon>Gammaproteobacteria</taxon>
        <taxon>Thiotrichales</taxon>
        <taxon>Thiotrichaceae</taxon>
        <taxon>Thiothrix</taxon>
    </lineage>
</organism>
<dbReference type="GO" id="GO:0004396">
    <property type="term" value="F:hexokinase activity"/>
    <property type="evidence" value="ECO:0007669"/>
    <property type="project" value="TreeGrafter"/>
</dbReference>
<dbReference type="CDD" id="cd24066">
    <property type="entry name" value="ASKHA_NBD_ROK_EcFRK-like"/>
    <property type="match status" value="1"/>
</dbReference>
<keyword evidence="2" id="KW-0175">Coiled coil</keyword>
<dbReference type="Pfam" id="PF00480">
    <property type="entry name" value="ROK"/>
    <property type="match status" value="1"/>
</dbReference>
<dbReference type="Gene3D" id="3.30.420.40">
    <property type="match status" value="2"/>
</dbReference>
<keyword evidence="3" id="KW-0418">Kinase</keyword>
<dbReference type="PANTHER" id="PTHR18964:SF174">
    <property type="entry name" value="D-ALLOSE KINASE-RELATED"/>
    <property type="match status" value="1"/>
</dbReference>
<dbReference type="Proteomes" id="UP000005317">
    <property type="component" value="Unassembled WGS sequence"/>
</dbReference>
<accession>A0A656HGS0</accession>
<name>A0A656HGS0_THINJ</name>
<dbReference type="OrthoDB" id="9810372at2"/>
<sequence>MAHIGIDLGGTKIEVLLLDAAGRECFRKRLPTPQGQYLATLHTIRQLVAEAEQQAGQACTLGMGAPGAISPATGLMKNANSVVLNGKPLRQDLENLLQRRVRIENDANCFALSEATDGVAAGAAVVFGVIVGTGTGAGIVVYGKVLTGANAIGGEWGHNPLPWPETGELPGKPCYCGKHGCIETWLSGPGFEAEYEKVVGARRTAADIVQLAEQGNQQAEQLLQAYEERMAKSLAHVINILDPDVIVLGGGMSNIPRLYANVPKRWGKYVFSDQVSTQLAAPYFGDSSGVRGAAWLGRDMVH</sequence>
<evidence type="ECO:0000313" key="4">
    <source>
        <dbReference type="Proteomes" id="UP000005317"/>
    </source>
</evidence>
<dbReference type="InterPro" id="IPR000600">
    <property type="entry name" value="ROK"/>
</dbReference>
<dbReference type="RefSeq" id="WP_002709527.1">
    <property type="nucleotide sequence ID" value="NZ_JH651384.1"/>
</dbReference>
<dbReference type="GO" id="GO:0045127">
    <property type="term" value="F:N-acetylglucosamine kinase activity"/>
    <property type="evidence" value="ECO:0007669"/>
    <property type="project" value="UniProtKB-EC"/>
</dbReference>
<evidence type="ECO:0000256" key="2">
    <source>
        <dbReference type="SAM" id="Coils"/>
    </source>
</evidence>
<dbReference type="PANTHER" id="PTHR18964">
    <property type="entry name" value="ROK (REPRESSOR, ORF, KINASE) FAMILY"/>
    <property type="match status" value="1"/>
</dbReference>
<gene>
    <name evidence="3" type="ORF">Thini_3104</name>
</gene>
<dbReference type="PROSITE" id="PS01125">
    <property type="entry name" value="ROK"/>
    <property type="match status" value="1"/>
</dbReference>
<dbReference type="InterPro" id="IPR049874">
    <property type="entry name" value="ROK_cs"/>
</dbReference>
<evidence type="ECO:0000256" key="1">
    <source>
        <dbReference type="ARBA" id="ARBA00023277"/>
    </source>
</evidence>
<dbReference type="InterPro" id="IPR043129">
    <property type="entry name" value="ATPase_NBD"/>
</dbReference>
<dbReference type="EMBL" id="JH651384">
    <property type="protein sequence ID" value="EIJ35627.1"/>
    <property type="molecule type" value="Genomic_DNA"/>
</dbReference>
<keyword evidence="1" id="KW-0119">Carbohydrate metabolism</keyword>